<keyword evidence="3" id="KW-0012">Acyltransferase</keyword>
<dbReference type="InterPro" id="IPR016039">
    <property type="entry name" value="Thiolase-like"/>
</dbReference>
<dbReference type="Proteomes" id="UP000295117">
    <property type="component" value="Unassembled WGS sequence"/>
</dbReference>
<sequence length="507" mass="54236">MVGYHRLMALDPRTPVLIGTGQVNQRTEADRPFSEIPEPIDLMERAARLAAEDAGAADLLTAIDTVSVANIFSWKYRDPGALLGERLGSAPKRTFYTGPSGNSPQLLVNHAAADILAGDADVVLIGGAEMWRSRNKMMATGVQPAWTTQDESIAEPTILGGRMDQVGGAETTIGLISPGHVYPLFEQAIRVANGVSVADHRSAISQLWQRFNAVAVNNVHAWSNDAYTAEEIATPGPDNRWISSPYTKLMNSNNMVEQGAVLLLTSVETATRLRIPKDRWIFPLAGSQANDTFALSERDELHRSPAIRLAGKRAFDIAGLGTDDVDLIDIYSCFPSAVQVAATELGLALDDPARPLTVTGGLTFAGGPWCNYVTHSIATMAERLRERPGAKGLITANGGYLTKHAFGIYGTEPPTSGFSYQDVQSDVDREPRTAAADGYSGTATVEAWTVNYGRDGSPFQTFVSVRTPTGARTFAKIDDRDAAAQIADTDIAGVSIEVAADGSARLS</sequence>
<comment type="caution">
    <text evidence="6">The sequence shown here is derived from an EMBL/GenBank/DDBJ whole genome shotgun (WGS) entry which is preliminary data.</text>
</comment>
<dbReference type="Pfam" id="PF22691">
    <property type="entry name" value="Thiolase_C_1"/>
    <property type="match status" value="1"/>
</dbReference>
<evidence type="ECO:0000256" key="3">
    <source>
        <dbReference type="ARBA" id="ARBA00023315"/>
    </source>
</evidence>
<dbReference type="NCBIfam" id="NF006103">
    <property type="entry name" value="PRK08257.1-1"/>
    <property type="match status" value="1"/>
</dbReference>
<dbReference type="Gene3D" id="2.40.50.840">
    <property type="match status" value="1"/>
</dbReference>
<name>A0A4R8S277_9MYCO</name>
<evidence type="ECO:0000259" key="4">
    <source>
        <dbReference type="Pfam" id="PF18313"/>
    </source>
</evidence>
<proteinExistence type="inferred from homology"/>
<dbReference type="AlphaFoldDB" id="A0A4R8S277"/>
<comment type="similarity">
    <text evidence="1">Belongs to the thiolase-like superfamily. Thiolase family.</text>
</comment>
<dbReference type="PANTHER" id="PTHR18919">
    <property type="entry name" value="ACETYL-COA C-ACYLTRANSFERASE"/>
    <property type="match status" value="1"/>
</dbReference>
<dbReference type="InterPro" id="IPR040771">
    <property type="entry name" value="TLP1_add_C"/>
</dbReference>
<organism evidence="6 7">
    <name type="scientific">Mycobacteroides salmoniphilum</name>
    <dbReference type="NCBI Taxonomy" id="404941"/>
    <lineage>
        <taxon>Bacteria</taxon>
        <taxon>Bacillati</taxon>
        <taxon>Actinomycetota</taxon>
        <taxon>Actinomycetes</taxon>
        <taxon>Mycobacteriales</taxon>
        <taxon>Mycobacteriaceae</taxon>
        <taxon>Mycobacteroides</taxon>
    </lineage>
</organism>
<feature type="domain" description="Thiolase-like protein type 1 additional C-terminal" evidence="4">
    <location>
        <begin position="422"/>
        <end position="502"/>
    </location>
</feature>
<dbReference type="EMBL" id="PECH01000006">
    <property type="protein sequence ID" value="TDZ83316.1"/>
    <property type="molecule type" value="Genomic_DNA"/>
</dbReference>
<evidence type="ECO:0000313" key="6">
    <source>
        <dbReference type="EMBL" id="TDZ83316.1"/>
    </source>
</evidence>
<dbReference type="SUPFAM" id="SSF53901">
    <property type="entry name" value="Thiolase-like"/>
    <property type="match status" value="2"/>
</dbReference>
<evidence type="ECO:0000256" key="1">
    <source>
        <dbReference type="ARBA" id="ARBA00010982"/>
    </source>
</evidence>
<dbReference type="GO" id="GO:0016746">
    <property type="term" value="F:acyltransferase activity"/>
    <property type="evidence" value="ECO:0007669"/>
    <property type="project" value="UniProtKB-KW"/>
</dbReference>
<reference evidence="6 7" key="1">
    <citation type="journal article" date="2019" name="Sci. Rep.">
        <title>Extended insight into the Mycobacterium chelonae-abscessus complex through whole genome sequencing of Mycobacterium salmoniphilum outbreak and Mycobacterium salmoniphilum-like strains.</title>
        <authorList>
            <person name="Behra P.R.K."/>
            <person name="Das S."/>
            <person name="Pettersson B.M.F."/>
            <person name="Shirreff L."/>
            <person name="DuCote T."/>
            <person name="Jacobsson K.G."/>
            <person name="Ennis D.G."/>
            <person name="Kirsebom L.A."/>
        </authorList>
    </citation>
    <scope>NUCLEOTIDE SEQUENCE [LARGE SCALE GENOMIC DNA]</scope>
    <source>
        <strain evidence="6 7">DE 4585</strain>
    </source>
</reference>
<gene>
    <name evidence="6" type="ORF">DE4585_02111</name>
</gene>
<keyword evidence="2 6" id="KW-0808">Transferase</keyword>
<dbReference type="Gene3D" id="3.40.47.10">
    <property type="match status" value="1"/>
</dbReference>
<accession>A0A4R8S277</accession>
<dbReference type="PANTHER" id="PTHR18919:SF139">
    <property type="entry name" value="THIOLASE-LIKE PROTEIN TYPE 1 ADDITIONAL C-TERMINAL DOMAIN-CONTAINING PROTEIN"/>
    <property type="match status" value="1"/>
</dbReference>
<protein>
    <submittedName>
        <fullName evidence="6">Acetyl-CoA acetyltransferase</fullName>
    </submittedName>
</protein>
<feature type="domain" description="Thiolase C-terminal" evidence="5">
    <location>
        <begin position="288"/>
        <end position="361"/>
    </location>
</feature>
<dbReference type="InterPro" id="IPR055140">
    <property type="entry name" value="Thiolase_C_2"/>
</dbReference>
<evidence type="ECO:0000259" key="5">
    <source>
        <dbReference type="Pfam" id="PF22691"/>
    </source>
</evidence>
<dbReference type="CDD" id="cd00829">
    <property type="entry name" value="SCP-x_thiolase"/>
    <property type="match status" value="1"/>
</dbReference>
<evidence type="ECO:0000313" key="7">
    <source>
        <dbReference type="Proteomes" id="UP000295117"/>
    </source>
</evidence>
<dbReference type="Pfam" id="PF18313">
    <property type="entry name" value="TLP1_add_C"/>
    <property type="match status" value="1"/>
</dbReference>
<evidence type="ECO:0000256" key="2">
    <source>
        <dbReference type="ARBA" id="ARBA00022679"/>
    </source>
</evidence>